<accession>A0A5Q4VEL3</accession>
<evidence type="ECO:0000256" key="2">
    <source>
        <dbReference type="ARBA" id="ARBA00007532"/>
    </source>
</evidence>
<dbReference type="FunFam" id="3.30.390.30:FF:000001">
    <property type="entry name" value="Dihydrolipoyl dehydrogenase"/>
    <property type="match status" value="1"/>
</dbReference>
<keyword evidence="9 14" id="KW-0520">NAD</keyword>
<comment type="catalytic activity">
    <reaction evidence="12 16">
        <text>N(6)-[(R)-dihydrolipoyl]-L-lysyl-[protein] + NAD(+) = N(6)-[(R)-lipoyl]-L-lysyl-[protein] + NADH + H(+)</text>
        <dbReference type="Rhea" id="RHEA:15045"/>
        <dbReference type="Rhea" id="RHEA-COMP:10474"/>
        <dbReference type="Rhea" id="RHEA-COMP:10475"/>
        <dbReference type="ChEBI" id="CHEBI:15378"/>
        <dbReference type="ChEBI" id="CHEBI:57540"/>
        <dbReference type="ChEBI" id="CHEBI:57945"/>
        <dbReference type="ChEBI" id="CHEBI:83099"/>
        <dbReference type="ChEBI" id="CHEBI:83100"/>
        <dbReference type="EC" id="1.8.1.4"/>
    </reaction>
</comment>
<evidence type="ECO:0000256" key="8">
    <source>
        <dbReference type="ARBA" id="ARBA00023002"/>
    </source>
</evidence>
<dbReference type="PANTHER" id="PTHR22912:SF217">
    <property type="entry name" value="DIHYDROLIPOYL DEHYDROGENASE"/>
    <property type="match status" value="1"/>
</dbReference>
<dbReference type="PRINTS" id="PR00411">
    <property type="entry name" value="PNDRDTASEI"/>
</dbReference>
<dbReference type="InterPro" id="IPR006258">
    <property type="entry name" value="Lipoamide_DH"/>
</dbReference>
<dbReference type="Gene3D" id="3.30.390.30">
    <property type="match status" value="1"/>
</dbReference>
<dbReference type="GO" id="GO:0006103">
    <property type="term" value="P:2-oxoglutarate metabolic process"/>
    <property type="evidence" value="ECO:0007669"/>
    <property type="project" value="TreeGrafter"/>
</dbReference>
<dbReference type="GO" id="GO:0005737">
    <property type="term" value="C:cytoplasm"/>
    <property type="evidence" value="ECO:0007669"/>
    <property type="project" value="UniProtKB-SubCell"/>
</dbReference>
<dbReference type="EC" id="1.8.1.4" evidence="3 16"/>
<dbReference type="AlphaFoldDB" id="A0A5Q4VEL3"/>
<evidence type="ECO:0000256" key="11">
    <source>
        <dbReference type="ARBA" id="ARBA00023284"/>
    </source>
</evidence>
<keyword evidence="5" id="KW-0963">Cytoplasm</keyword>
<dbReference type="InterPro" id="IPR012999">
    <property type="entry name" value="Pyr_OxRdtase_I_AS"/>
</dbReference>
<evidence type="ECO:0000259" key="18">
    <source>
        <dbReference type="Pfam" id="PF07992"/>
    </source>
</evidence>
<keyword evidence="7 14" id="KW-0274">FAD</keyword>
<evidence type="ECO:0000256" key="6">
    <source>
        <dbReference type="ARBA" id="ARBA00022630"/>
    </source>
</evidence>
<dbReference type="Proteomes" id="UP000321899">
    <property type="component" value="Unassembled WGS sequence"/>
</dbReference>
<comment type="subcellular location">
    <subcellularLocation>
        <location evidence="1">Cytoplasm</location>
    </subcellularLocation>
</comment>
<dbReference type="PROSITE" id="PS00076">
    <property type="entry name" value="PYRIDINE_REDOX_1"/>
    <property type="match status" value="1"/>
</dbReference>
<proteinExistence type="inferred from homology"/>
<evidence type="ECO:0000256" key="4">
    <source>
        <dbReference type="ARBA" id="ARBA00016961"/>
    </source>
</evidence>
<evidence type="ECO:0000259" key="17">
    <source>
        <dbReference type="Pfam" id="PF02852"/>
    </source>
</evidence>
<gene>
    <name evidence="19" type="primary">lpdA</name>
    <name evidence="19" type="ORF">FIM25_04640</name>
</gene>
<feature type="disulfide bond" description="Redox-active" evidence="15">
    <location>
        <begin position="40"/>
        <end position="45"/>
    </location>
</feature>
<dbReference type="SUPFAM" id="SSF55424">
    <property type="entry name" value="FAD/NAD-linked reductases, dimerisation (C-terminal) domain"/>
    <property type="match status" value="1"/>
</dbReference>
<keyword evidence="10" id="KW-1015">Disulfide bond</keyword>
<evidence type="ECO:0000256" key="13">
    <source>
        <dbReference type="PIRSR" id="PIRSR000350-2"/>
    </source>
</evidence>
<protein>
    <recommendedName>
        <fullName evidence="4 16">Dihydrolipoyl dehydrogenase</fullName>
        <ecNumber evidence="3 16">1.8.1.4</ecNumber>
    </recommendedName>
</protein>
<evidence type="ECO:0000256" key="5">
    <source>
        <dbReference type="ARBA" id="ARBA00022490"/>
    </source>
</evidence>
<dbReference type="InterPro" id="IPR036188">
    <property type="entry name" value="FAD/NAD-bd_sf"/>
</dbReference>
<dbReference type="RefSeq" id="WP_139446808.1">
    <property type="nucleotide sequence ID" value="NZ_VDMB01000004.1"/>
</dbReference>
<feature type="binding site" evidence="14">
    <location>
        <position position="319"/>
    </location>
    <ligand>
        <name>FAD</name>
        <dbReference type="ChEBI" id="CHEBI:57692"/>
    </ligand>
</feature>
<evidence type="ECO:0000313" key="20">
    <source>
        <dbReference type="Proteomes" id="UP000321899"/>
    </source>
</evidence>
<dbReference type="PRINTS" id="PR00368">
    <property type="entry name" value="FADPNR"/>
</dbReference>
<keyword evidence="14" id="KW-0547">Nucleotide-binding</keyword>
<comment type="caution">
    <text evidence="19">The sequence shown here is derived from an EMBL/GenBank/DDBJ whole genome shotgun (WGS) entry which is preliminary data.</text>
</comment>
<evidence type="ECO:0000256" key="14">
    <source>
        <dbReference type="PIRSR" id="PIRSR000350-3"/>
    </source>
</evidence>
<organism evidence="19 20">
    <name type="scientific">Desulfobotulus mexicanus</name>
    <dbReference type="NCBI Taxonomy" id="2586642"/>
    <lineage>
        <taxon>Bacteria</taxon>
        <taxon>Pseudomonadati</taxon>
        <taxon>Thermodesulfobacteriota</taxon>
        <taxon>Desulfobacteria</taxon>
        <taxon>Desulfobacterales</taxon>
        <taxon>Desulfobacteraceae</taxon>
        <taxon>Desulfobotulus</taxon>
    </lineage>
</organism>
<keyword evidence="6 16" id="KW-0285">Flavoprotein</keyword>
<name>A0A5Q4VEL3_9BACT</name>
<dbReference type="Pfam" id="PF02852">
    <property type="entry name" value="Pyr_redox_dim"/>
    <property type="match status" value="1"/>
</dbReference>
<feature type="binding site" evidence="14">
    <location>
        <begin position="327"/>
        <end position="330"/>
    </location>
    <ligand>
        <name>FAD</name>
        <dbReference type="ChEBI" id="CHEBI:57692"/>
    </ligand>
</feature>
<feature type="binding site" evidence="14">
    <location>
        <position position="278"/>
    </location>
    <ligand>
        <name>NAD(+)</name>
        <dbReference type="ChEBI" id="CHEBI:57540"/>
    </ligand>
</feature>
<evidence type="ECO:0000256" key="3">
    <source>
        <dbReference type="ARBA" id="ARBA00012608"/>
    </source>
</evidence>
<dbReference type="PANTHER" id="PTHR22912">
    <property type="entry name" value="DISULFIDE OXIDOREDUCTASE"/>
    <property type="match status" value="1"/>
</dbReference>
<keyword evidence="8 16" id="KW-0560">Oxidoreductase</keyword>
<keyword evidence="11 16" id="KW-0676">Redox-active center</keyword>
<reference evidence="19 20" key="1">
    <citation type="submission" date="2019-06" db="EMBL/GenBank/DDBJ databases">
        <title>Desulfobotulus mexicanus sp. nov., a novel sulfate-reducing bacterium isolated from the sediment of an alkaline crater lake in Mexico.</title>
        <authorList>
            <person name="Hirschler-Rea A."/>
        </authorList>
    </citation>
    <scope>NUCLEOTIDE SEQUENCE [LARGE SCALE GENOMIC DNA]</scope>
    <source>
        <strain evidence="19 20">PAR22N</strain>
    </source>
</reference>
<dbReference type="InterPro" id="IPR004099">
    <property type="entry name" value="Pyr_nucl-diS_OxRdtase_dimer"/>
</dbReference>
<dbReference type="NCBIfam" id="TIGR01350">
    <property type="entry name" value="lipoamide_DH"/>
    <property type="match status" value="1"/>
</dbReference>
<dbReference type="InterPro" id="IPR016156">
    <property type="entry name" value="FAD/NAD-linked_Rdtase_dimer_sf"/>
</dbReference>
<evidence type="ECO:0000256" key="10">
    <source>
        <dbReference type="ARBA" id="ARBA00023157"/>
    </source>
</evidence>
<evidence type="ECO:0000256" key="1">
    <source>
        <dbReference type="ARBA" id="ARBA00004496"/>
    </source>
</evidence>
<comment type="cofactor">
    <cofactor evidence="14 16">
        <name>FAD</name>
        <dbReference type="ChEBI" id="CHEBI:57692"/>
    </cofactor>
    <text evidence="14 16">Binds 1 FAD per subunit.</text>
</comment>
<dbReference type="GO" id="GO:0004148">
    <property type="term" value="F:dihydrolipoyl dehydrogenase (NADH) activity"/>
    <property type="evidence" value="ECO:0007669"/>
    <property type="project" value="UniProtKB-EC"/>
</dbReference>
<evidence type="ECO:0000256" key="12">
    <source>
        <dbReference type="ARBA" id="ARBA00049187"/>
    </source>
</evidence>
<comment type="similarity">
    <text evidence="2 16">Belongs to the class-I pyridine nucleotide-disulfide oxidoreductase family.</text>
</comment>
<evidence type="ECO:0000256" key="9">
    <source>
        <dbReference type="ARBA" id="ARBA00023027"/>
    </source>
</evidence>
<dbReference type="GO" id="GO:0050660">
    <property type="term" value="F:flavin adenine dinucleotide binding"/>
    <property type="evidence" value="ECO:0007669"/>
    <property type="project" value="InterPro"/>
</dbReference>
<comment type="miscellaneous">
    <text evidence="16">The active site is a redox-active disulfide bond.</text>
</comment>
<dbReference type="Pfam" id="PF07992">
    <property type="entry name" value="Pyr_redox_2"/>
    <property type="match status" value="1"/>
</dbReference>
<feature type="binding site" evidence="14">
    <location>
        <begin position="179"/>
        <end position="186"/>
    </location>
    <ligand>
        <name>NAD(+)</name>
        <dbReference type="ChEBI" id="CHEBI:57540"/>
    </ligand>
</feature>
<dbReference type="EMBL" id="VDMB01000004">
    <property type="protein sequence ID" value="TYT75376.1"/>
    <property type="molecule type" value="Genomic_DNA"/>
</dbReference>
<feature type="active site" description="Proton acceptor" evidence="13">
    <location>
        <position position="453"/>
    </location>
</feature>
<dbReference type="InterPro" id="IPR001100">
    <property type="entry name" value="Pyr_nuc-diS_OxRdtase"/>
</dbReference>
<evidence type="ECO:0000256" key="16">
    <source>
        <dbReference type="RuleBase" id="RU003692"/>
    </source>
</evidence>
<evidence type="ECO:0000256" key="15">
    <source>
        <dbReference type="PIRSR" id="PIRSR000350-4"/>
    </source>
</evidence>
<feature type="domain" description="FAD/NAD(P)-binding" evidence="18">
    <location>
        <begin position="4"/>
        <end position="336"/>
    </location>
</feature>
<dbReference type="SUPFAM" id="SSF51905">
    <property type="entry name" value="FAD/NAD(P)-binding domain"/>
    <property type="match status" value="1"/>
</dbReference>
<feature type="domain" description="Pyridine nucleotide-disulphide oxidoreductase dimerisation" evidence="17">
    <location>
        <begin position="355"/>
        <end position="463"/>
    </location>
</feature>
<evidence type="ECO:0000256" key="7">
    <source>
        <dbReference type="ARBA" id="ARBA00022827"/>
    </source>
</evidence>
<dbReference type="InterPro" id="IPR023753">
    <property type="entry name" value="FAD/NAD-binding_dom"/>
</dbReference>
<dbReference type="Gene3D" id="3.50.50.60">
    <property type="entry name" value="FAD/NAD(P)-binding domain"/>
    <property type="match status" value="2"/>
</dbReference>
<feature type="binding site" evidence="14">
    <location>
        <position position="202"/>
    </location>
    <ligand>
        <name>NAD(+)</name>
        <dbReference type="ChEBI" id="CHEBI:57540"/>
    </ligand>
</feature>
<dbReference type="PIRSF" id="PIRSF000350">
    <property type="entry name" value="Mercury_reductase_MerA"/>
    <property type="match status" value="1"/>
</dbReference>
<sequence length="474" mass="50325">MSLKISVIGAGPGGYVAAIRAAQLGAEVTLVEKEALGGTCLNWGCIPSKVMVSAAATMRQIRHASLSGIHLDSPPVLDMKTLQKRQQTVIATQQKGIDALLRQNRVKVICGSARIEEKGLLSVTTPDEEKTSLKWDRLIIATGTAPASLPGIFPDGISCLSSNDFLRMESLPSSALIIGAGVVGCEFASILSGFGAKIDLVEMADRILPLPDLDVSASKLLAREFKKQKIGIHTSRKIVHLEKDEDGILVKLEKIPSGTQCLEKPESLKATCLILCVGRSPNTMHLGLDKLGLKTDDRGYLAVNDAMETACSGVFAIGDVTGPERIMLAHVASAEAEVAAANAMGQKKTMYYNAIPSAIFTEPEVAFVGLSAEKAREKGFLVKTTTVLMRSLGKAHATGLLGGEAVFVTEEKSDRILGCHIVGGHATELLAEATLAVNRKLLLKDIAETIHAHPTFSEIFSEMAFKGIGQGLHG</sequence>
<dbReference type="OrthoDB" id="9786429at2"/>
<keyword evidence="20" id="KW-1185">Reference proteome</keyword>
<dbReference type="InterPro" id="IPR050151">
    <property type="entry name" value="Class-I_Pyr_Nuc-Dis_Oxidored"/>
</dbReference>
<feature type="binding site" evidence="14">
    <location>
        <position position="49"/>
    </location>
    <ligand>
        <name>FAD</name>
        <dbReference type="ChEBI" id="CHEBI:57692"/>
    </ligand>
</feature>
<evidence type="ECO:0000313" key="19">
    <source>
        <dbReference type="EMBL" id="TYT75376.1"/>
    </source>
</evidence>